<evidence type="ECO:0000259" key="5">
    <source>
        <dbReference type="Pfam" id="PF00891"/>
    </source>
</evidence>
<evidence type="ECO:0000256" key="4">
    <source>
        <dbReference type="PIRSR" id="PIRSR005739-1"/>
    </source>
</evidence>
<dbReference type="RefSeq" id="WP_184795739.1">
    <property type="nucleotide sequence ID" value="NZ_JACHMY010000001.1"/>
</dbReference>
<dbReference type="EMBL" id="JACHMY010000001">
    <property type="protein sequence ID" value="MBB5836189.1"/>
    <property type="molecule type" value="Genomic_DNA"/>
</dbReference>
<dbReference type="InterPro" id="IPR036390">
    <property type="entry name" value="WH_DNA-bd_sf"/>
</dbReference>
<evidence type="ECO:0000313" key="7">
    <source>
        <dbReference type="Proteomes" id="UP000549971"/>
    </source>
</evidence>
<keyword evidence="7" id="KW-1185">Reference proteome</keyword>
<feature type="active site" description="Proton acceptor" evidence="4">
    <location>
        <position position="246"/>
    </location>
</feature>
<proteinExistence type="predicted"/>
<dbReference type="PANTHER" id="PTHR43712:SF2">
    <property type="entry name" value="O-METHYLTRANSFERASE CICE"/>
    <property type="match status" value="1"/>
</dbReference>
<dbReference type="InterPro" id="IPR036388">
    <property type="entry name" value="WH-like_DNA-bd_sf"/>
</dbReference>
<gene>
    <name evidence="6" type="ORF">HDA39_002923</name>
</gene>
<dbReference type="GO" id="GO:0008171">
    <property type="term" value="F:O-methyltransferase activity"/>
    <property type="evidence" value="ECO:0007669"/>
    <property type="project" value="InterPro"/>
</dbReference>
<accession>A0A7W9MTY7</accession>
<dbReference type="Proteomes" id="UP000549971">
    <property type="component" value="Unassembled WGS sequence"/>
</dbReference>
<dbReference type="InterPro" id="IPR029063">
    <property type="entry name" value="SAM-dependent_MTases_sf"/>
</dbReference>
<dbReference type="Gene3D" id="1.10.287.1350">
    <property type="match status" value="1"/>
</dbReference>
<dbReference type="InterPro" id="IPR001077">
    <property type="entry name" value="COMT_C"/>
</dbReference>
<dbReference type="PROSITE" id="PS51683">
    <property type="entry name" value="SAM_OMT_II"/>
    <property type="match status" value="1"/>
</dbReference>
<evidence type="ECO:0000256" key="3">
    <source>
        <dbReference type="ARBA" id="ARBA00022691"/>
    </source>
</evidence>
<sequence>MTRTPEEVAQALQELHRTADLTTPYALRAAVTLDLASRVAGGPLGAPELAGAVGAQVAGVRKLVRLLARDGYFTLDDDQVGLGPRGWLLLEDATRARLDHGRGYARVDDAWPGLVEAIRTGGSGYEAARGKSFYAELGDDEQLVASFDGQLAEWSGHWTGRLVEALGLSDEHVVDVGGGTGALLGAVLLAYPETRGTLVELPSTAERAGRSFAEQGLSDRVAIATQSFFEPLPAGADLYLIAQVLHNWPDGETVAILERLSQAAGDAPIVIVERLTGGAENDADLASDLLMYAVFGVGERSAAEFAALAGEAGLDLVGTRQVLGALSTLELRPSR</sequence>
<dbReference type="Gene3D" id="1.10.10.10">
    <property type="entry name" value="Winged helix-like DNA-binding domain superfamily/Winged helix DNA-binding domain"/>
    <property type="match status" value="1"/>
</dbReference>
<dbReference type="PANTHER" id="PTHR43712">
    <property type="entry name" value="PUTATIVE (AFU_ORTHOLOGUE AFUA_4G14580)-RELATED"/>
    <property type="match status" value="1"/>
</dbReference>
<dbReference type="SUPFAM" id="SSF46785">
    <property type="entry name" value="Winged helix' DNA-binding domain"/>
    <property type="match status" value="1"/>
</dbReference>
<dbReference type="InterPro" id="IPR016461">
    <property type="entry name" value="COMT-like"/>
</dbReference>
<dbReference type="PIRSF" id="PIRSF005739">
    <property type="entry name" value="O-mtase"/>
    <property type="match status" value="1"/>
</dbReference>
<dbReference type="GO" id="GO:0032259">
    <property type="term" value="P:methylation"/>
    <property type="evidence" value="ECO:0007669"/>
    <property type="project" value="UniProtKB-KW"/>
</dbReference>
<keyword evidence="1" id="KW-0489">Methyltransferase</keyword>
<evidence type="ECO:0000256" key="1">
    <source>
        <dbReference type="ARBA" id="ARBA00022603"/>
    </source>
</evidence>
<name>A0A7W9MTY7_9ACTN</name>
<dbReference type="GO" id="GO:0046983">
    <property type="term" value="F:protein dimerization activity"/>
    <property type="evidence" value="ECO:0007669"/>
    <property type="project" value="InterPro"/>
</dbReference>
<reference evidence="6 7" key="1">
    <citation type="submission" date="2020-08" db="EMBL/GenBank/DDBJ databases">
        <title>Sequencing the genomes of 1000 actinobacteria strains.</title>
        <authorList>
            <person name="Klenk H.-P."/>
        </authorList>
    </citation>
    <scope>NUCLEOTIDE SEQUENCE [LARGE SCALE GENOMIC DNA]</scope>
    <source>
        <strain evidence="6 7">DSM 28967</strain>
    </source>
</reference>
<evidence type="ECO:0000313" key="6">
    <source>
        <dbReference type="EMBL" id="MBB5836189.1"/>
    </source>
</evidence>
<dbReference type="AlphaFoldDB" id="A0A7W9MTY7"/>
<keyword evidence="2" id="KW-0808">Transferase</keyword>
<protein>
    <recommendedName>
        <fullName evidence="5">O-methyltransferase C-terminal domain-containing protein</fullName>
    </recommendedName>
</protein>
<dbReference type="SUPFAM" id="SSF53335">
    <property type="entry name" value="S-adenosyl-L-methionine-dependent methyltransferases"/>
    <property type="match status" value="1"/>
</dbReference>
<comment type="caution">
    <text evidence="6">The sequence shown here is derived from an EMBL/GenBank/DDBJ whole genome shotgun (WGS) entry which is preliminary data.</text>
</comment>
<dbReference type="Pfam" id="PF00891">
    <property type="entry name" value="Methyltransf_2"/>
    <property type="match status" value="1"/>
</dbReference>
<feature type="domain" description="O-methyltransferase C-terminal" evidence="5">
    <location>
        <begin position="111"/>
        <end position="314"/>
    </location>
</feature>
<dbReference type="Gene3D" id="3.40.50.150">
    <property type="entry name" value="Vaccinia Virus protein VP39"/>
    <property type="match status" value="1"/>
</dbReference>
<keyword evidence="3" id="KW-0949">S-adenosyl-L-methionine</keyword>
<evidence type="ECO:0000256" key="2">
    <source>
        <dbReference type="ARBA" id="ARBA00022679"/>
    </source>
</evidence>
<organism evidence="6 7">
    <name type="scientific">Kribbella italica</name>
    <dbReference type="NCBI Taxonomy" id="1540520"/>
    <lineage>
        <taxon>Bacteria</taxon>
        <taxon>Bacillati</taxon>
        <taxon>Actinomycetota</taxon>
        <taxon>Actinomycetes</taxon>
        <taxon>Propionibacteriales</taxon>
        <taxon>Kribbellaceae</taxon>
        <taxon>Kribbella</taxon>
    </lineage>
</organism>